<feature type="compositionally biased region" description="Low complexity" evidence="6">
    <location>
        <begin position="221"/>
        <end position="234"/>
    </location>
</feature>
<keyword evidence="1" id="KW-0140">cGMP</keyword>
<evidence type="ECO:0000259" key="8">
    <source>
        <dbReference type="PROSITE" id="PS50042"/>
    </source>
</evidence>
<protein>
    <recommendedName>
        <fullName evidence="8">Cyclic nucleotide-binding domain-containing protein</fullName>
    </recommendedName>
</protein>
<dbReference type="SUPFAM" id="SSF51206">
    <property type="entry name" value="cAMP-binding domain-like"/>
    <property type="match status" value="1"/>
</dbReference>
<keyword evidence="10" id="KW-1185">Reference proteome</keyword>
<dbReference type="SUPFAM" id="SSF81324">
    <property type="entry name" value="Voltage-gated potassium channels"/>
    <property type="match status" value="1"/>
</dbReference>
<accession>A0AAD5IHK0</accession>
<keyword evidence="2" id="KW-0112">Calmodulin-binding</keyword>
<dbReference type="GO" id="GO:0016020">
    <property type="term" value="C:membrane"/>
    <property type="evidence" value="ECO:0007669"/>
    <property type="project" value="UniProtKB-SubCell"/>
</dbReference>
<evidence type="ECO:0000256" key="1">
    <source>
        <dbReference type="ARBA" id="ARBA00022535"/>
    </source>
</evidence>
<keyword evidence="5" id="KW-0407">Ion channel</keyword>
<evidence type="ECO:0000313" key="10">
    <source>
        <dbReference type="Proteomes" id="UP001064489"/>
    </source>
</evidence>
<dbReference type="EMBL" id="JAJSOW010000106">
    <property type="protein sequence ID" value="KAI9162483.1"/>
    <property type="molecule type" value="Genomic_DNA"/>
</dbReference>
<dbReference type="GO" id="GO:0034220">
    <property type="term" value="P:monoatomic ion transmembrane transport"/>
    <property type="evidence" value="ECO:0007669"/>
    <property type="project" value="UniProtKB-KW"/>
</dbReference>
<keyword evidence="4" id="KW-0406">Ion transport</keyword>
<evidence type="ECO:0000313" key="9">
    <source>
        <dbReference type="EMBL" id="KAI9162483.1"/>
    </source>
</evidence>
<dbReference type="GO" id="GO:0030553">
    <property type="term" value="F:cGMP binding"/>
    <property type="evidence" value="ECO:0007669"/>
    <property type="project" value="UniProtKB-KW"/>
</dbReference>
<feature type="compositionally biased region" description="Polar residues" evidence="6">
    <location>
        <begin position="146"/>
        <end position="165"/>
    </location>
</feature>
<keyword evidence="4" id="KW-0813">Transport</keyword>
<dbReference type="GO" id="GO:0005516">
    <property type="term" value="F:calmodulin binding"/>
    <property type="evidence" value="ECO:0007669"/>
    <property type="project" value="UniProtKB-KW"/>
</dbReference>
<feature type="compositionally biased region" description="Polar residues" evidence="6">
    <location>
        <begin position="235"/>
        <end position="250"/>
    </location>
</feature>
<evidence type="ECO:0000256" key="2">
    <source>
        <dbReference type="ARBA" id="ARBA00022860"/>
    </source>
</evidence>
<feature type="region of interest" description="Disordered" evidence="6">
    <location>
        <begin position="218"/>
        <end position="264"/>
    </location>
</feature>
<evidence type="ECO:0000256" key="5">
    <source>
        <dbReference type="ARBA" id="ARBA00023303"/>
    </source>
</evidence>
<feature type="transmembrane region" description="Helical" evidence="7">
    <location>
        <begin position="491"/>
        <end position="509"/>
    </location>
</feature>
<feature type="transmembrane region" description="Helical" evidence="7">
    <location>
        <begin position="370"/>
        <end position="389"/>
    </location>
</feature>
<evidence type="ECO:0000256" key="4">
    <source>
        <dbReference type="ARBA" id="ARBA00023286"/>
    </source>
</evidence>
<proteinExistence type="predicted"/>
<keyword evidence="3" id="KW-0142">cGMP-binding</keyword>
<dbReference type="PANTHER" id="PTHR45651">
    <property type="entry name" value="CYCLIC NUCLEOTIDE-GATED ION CHANNEL 15-RELATED-RELATED"/>
    <property type="match status" value="1"/>
</dbReference>
<gene>
    <name evidence="9" type="ORF">LWI28_027854</name>
</gene>
<name>A0AAD5IHK0_ACENE</name>
<dbReference type="CDD" id="cd00038">
    <property type="entry name" value="CAP_ED"/>
    <property type="match status" value="1"/>
</dbReference>
<dbReference type="Proteomes" id="UP001064489">
    <property type="component" value="Chromosome 2"/>
</dbReference>
<feature type="region of interest" description="Disordered" evidence="6">
    <location>
        <begin position="146"/>
        <end position="188"/>
    </location>
</feature>
<dbReference type="Pfam" id="PF14223">
    <property type="entry name" value="Retrotran_gag_2"/>
    <property type="match status" value="1"/>
</dbReference>
<reference evidence="9" key="2">
    <citation type="submission" date="2023-02" db="EMBL/GenBank/DDBJ databases">
        <authorList>
            <person name="Swenson N.G."/>
            <person name="Wegrzyn J.L."/>
            <person name="Mcevoy S.L."/>
        </authorList>
    </citation>
    <scope>NUCLEOTIDE SEQUENCE</scope>
    <source>
        <strain evidence="9">91603</strain>
        <tissue evidence="9">Leaf</tissue>
    </source>
</reference>
<keyword evidence="4" id="KW-1071">Ligand-gated ion channel</keyword>
<dbReference type="GO" id="GO:0030552">
    <property type="term" value="F:cAMP binding"/>
    <property type="evidence" value="ECO:0007669"/>
    <property type="project" value="UniProtKB-KW"/>
</dbReference>
<keyword evidence="3" id="KW-0547">Nucleotide-binding</keyword>
<dbReference type="PROSITE" id="PS50042">
    <property type="entry name" value="CNMP_BINDING_3"/>
    <property type="match status" value="1"/>
</dbReference>
<dbReference type="Gene3D" id="2.60.120.10">
    <property type="entry name" value="Jelly Rolls"/>
    <property type="match status" value="1"/>
</dbReference>
<feature type="transmembrane region" description="Helical" evidence="7">
    <location>
        <begin position="326"/>
        <end position="349"/>
    </location>
</feature>
<evidence type="ECO:0000256" key="7">
    <source>
        <dbReference type="SAM" id="Phobius"/>
    </source>
</evidence>
<keyword evidence="7" id="KW-0812">Transmembrane</keyword>
<evidence type="ECO:0000256" key="3">
    <source>
        <dbReference type="ARBA" id="ARBA00022992"/>
    </source>
</evidence>
<sequence>MGWQYGSMTESVATQVMGCSTSANLWKALENLYGAHLKSKMNAVRTNIQTTRKGTMSMEEYLKQMKSWADVLAIVGDPYLEQLLISNVLSELDADYMPIVVLIESCESISWQELQDTLLSYASKLEHINSLNKIVGAPSANYVTSRGGNSNFNKNYSQSQPSNQSGGRGQNTGRSRRGGRFCGRGGRNSNNSRPTCQVCGKYGHSAAHCYNRYDESYTGASSNSNQNKQNQLQSFDTQEVESSSSLNQGASLPDHARADTQEVESSSSLNHSASLLDHATPVNSQVHETDASQNIPYDGPLCSQVPVKVLLYSLVLIPRMEIRASVFSVLLAIFLAVYLMRIIGIYRLFTRSTSSKLAEYPFTSIIKIAFNLLLFLYGGHLFGGLWYLFAVWKQLACWRNVCLEQDHQICHYANNRFNVNPEGNKLLSDTCFAKIEDTYELGIFKDAFESHILEETSELGKNLFYCFRWGLQNVSGFGTNLQVSTYTWENIFVVLITVYGVGTFTYFIGNMQNVINSAIDERRKKEEHQEIKQQLEQWFTFRKLSKNLRNRIEEKYPYNDKQTKAFDVEILSSKLPMDVKNDLKSELGLELITKVERFRRWSDASLRHLCDCIKLVVYDELTCIVREGDPINEMLFVLHGKLWNFSSAASSTNNVPPHDWRKDFLKDGDFRGEELVNWVQDESSYSSSSNKLISHTTIKALTKVEAFVLRIDDLQKLFNEKAKILQSWFRKRKKQGRWMELLAAIKSNRERTPPGDQFTGPENVV</sequence>
<keyword evidence="7" id="KW-1133">Transmembrane helix</keyword>
<dbReference type="InterPro" id="IPR014710">
    <property type="entry name" value="RmlC-like_jellyroll"/>
</dbReference>
<comment type="caution">
    <text evidence="9">The sequence shown here is derived from an EMBL/GenBank/DDBJ whole genome shotgun (WGS) entry which is preliminary data.</text>
</comment>
<dbReference type="InterPro" id="IPR018490">
    <property type="entry name" value="cNMP-bd_dom_sf"/>
</dbReference>
<dbReference type="AlphaFoldDB" id="A0AAD5IHK0"/>
<dbReference type="InterPro" id="IPR000595">
    <property type="entry name" value="cNMP-bd_dom"/>
</dbReference>
<reference evidence="9" key="1">
    <citation type="journal article" date="2022" name="Plant J.">
        <title>Strategies of tolerance reflected in two North American maple genomes.</title>
        <authorList>
            <person name="McEvoy S.L."/>
            <person name="Sezen U.U."/>
            <person name="Trouern-Trend A."/>
            <person name="McMahon S.M."/>
            <person name="Schaberg P.G."/>
            <person name="Yang J."/>
            <person name="Wegrzyn J.L."/>
            <person name="Swenson N.G."/>
        </authorList>
    </citation>
    <scope>NUCLEOTIDE SEQUENCE</scope>
    <source>
        <strain evidence="9">91603</strain>
    </source>
</reference>
<keyword evidence="7" id="KW-0472">Membrane</keyword>
<dbReference type="PANTHER" id="PTHR45651:SF5">
    <property type="entry name" value="CYCLIC NUCLEOTIDE-GATED ION CHANNEL 1"/>
    <property type="match status" value="1"/>
</dbReference>
<dbReference type="Gene3D" id="1.10.287.630">
    <property type="entry name" value="Helix hairpin bin"/>
    <property type="match status" value="1"/>
</dbReference>
<organism evidence="9 10">
    <name type="scientific">Acer negundo</name>
    <name type="common">Box elder</name>
    <dbReference type="NCBI Taxonomy" id="4023"/>
    <lineage>
        <taxon>Eukaryota</taxon>
        <taxon>Viridiplantae</taxon>
        <taxon>Streptophyta</taxon>
        <taxon>Embryophyta</taxon>
        <taxon>Tracheophyta</taxon>
        <taxon>Spermatophyta</taxon>
        <taxon>Magnoliopsida</taxon>
        <taxon>eudicotyledons</taxon>
        <taxon>Gunneridae</taxon>
        <taxon>Pentapetalae</taxon>
        <taxon>rosids</taxon>
        <taxon>malvids</taxon>
        <taxon>Sapindales</taxon>
        <taxon>Sapindaceae</taxon>
        <taxon>Hippocastanoideae</taxon>
        <taxon>Acereae</taxon>
        <taxon>Acer</taxon>
    </lineage>
</organism>
<evidence type="ECO:0000256" key="6">
    <source>
        <dbReference type="SAM" id="MobiDB-lite"/>
    </source>
</evidence>
<feature type="domain" description="Cyclic nucleotide-binding" evidence="8">
    <location>
        <begin position="597"/>
        <end position="735"/>
    </location>
</feature>